<feature type="domain" description="DUF5641" evidence="1">
    <location>
        <begin position="93"/>
        <end position="185"/>
    </location>
</feature>
<sequence>MEFQQVCHSSIPRWLQITNKQVTFHGFSDASEAAFACVVDAVQRNRETTEVRCWAEKANSLLSSVSKKRSRVGEEIKGPPERVEESKLTLKGRWDIVQILKLIFWKRWQIDYLNSIQGRTKWKNGTSNIKIGDVVIIKENNLLPSVWPLGKFISTHPGKDGIVRVVTLKTKKGLYQRPIVKLCMLPVHQE</sequence>
<dbReference type="OrthoDB" id="6425543at2759"/>
<evidence type="ECO:0000259" key="1">
    <source>
        <dbReference type="Pfam" id="PF18701"/>
    </source>
</evidence>
<dbReference type="InterPro" id="IPR008042">
    <property type="entry name" value="Retrotrans_Pao"/>
</dbReference>
<comment type="caution">
    <text evidence="2">The sequence shown here is derived from an EMBL/GenBank/DDBJ whole genome shotgun (WGS) entry which is preliminary data.</text>
</comment>
<name>A0A8X6Y7V6_9ARAC</name>
<dbReference type="Pfam" id="PF05380">
    <property type="entry name" value="Peptidase_A17"/>
    <property type="match status" value="1"/>
</dbReference>
<dbReference type="AlphaFoldDB" id="A0A8X6Y7V6"/>
<organism evidence="2 3">
    <name type="scientific">Trichonephila inaurata madagascariensis</name>
    <dbReference type="NCBI Taxonomy" id="2747483"/>
    <lineage>
        <taxon>Eukaryota</taxon>
        <taxon>Metazoa</taxon>
        <taxon>Ecdysozoa</taxon>
        <taxon>Arthropoda</taxon>
        <taxon>Chelicerata</taxon>
        <taxon>Arachnida</taxon>
        <taxon>Araneae</taxon>
        <taxon>Araneomorphae</taxon>
        <taxon>Entelegynae</taxon>
        <taxon>Araneoidea</taxon>
        <taxon>Nephilidae</taxon>
        <taxon>Trichonephila</taxon>
        <taxon>Trichonephila inaurata</taxon>
    </lineage>
</organism>
<dbReference type="EMBL" id="BMAV01016722">
    <property type="protein sequence ID" value="GFY67751.1"/>
    <property type="molecule type" value="Genomic_DNA"/>
</dbReference>
<dbReference type="Proteomes" id="UP000886998">
    <property type="component" value="Unassembled WGS sequence"/>
</dbReference>
<gene>
    <name evidence="2" type="primary">AVEN_91262_1</name>
    <name evidence="2" type="ORF">TNIN_68811</name>
</gene>
<evidence type="ECO:0000313" key="3">
    <source>
        <dbReference type="Proteomes" id="UP000886998"/>
    </source>
</evidence>
<keyword evidence="3" id="KW-1185">Reference proteome</keyword>
<protein>
    <submittedName>
        <fullName evidence="2">DUF5641 domain-containing protein</fullName>
    </submittedName>
</protein>
<evidence type="ECO:0000313" key="2">
    <source>
        <dbReference type="EMBL" id="GFY67751.1"/>
    </source>
</evidence>
<dbReference type="PANTHER" id="PTHR47331">
    <property type="entry name" value="PHD-TYPE DOMAIN-CONTAINING PROTEIN"/>
    <property type="match status" value="1"/>
</dbReference>
<dbReference type="PANTHER" id="PTHR47331:SF6">
    <property type="entry name" value="DOUBLECORTIN DOMAIN-CONTAINING PROTEIN"/>
    <property type="match status" value="1"/>
</dbReference>
<reference evidence="2" key="1">
    <citation type="submission" date="2020-08" db="EMBL/GenBank/DDBJ databases">
        <title>Multicomponent nature underlies the extraordinary mechanical properties of spider dragline silk.</title>
        <authorList>
            <person name="Kono N."/>
            <person name="Nakamura H."/>
            <person name="Mori M."/>
            <person name="Yoshida Y."/>
            <person name="Ohtoshi R."/>
            <person name="Malay A.D."/>
            <person name="Moran D.A.P."/>
            <person name="Tomita M."/>
            <person name="Numata K."/>
            <person name="Arakawa K."/>
        </authorList>
    </citation>
    <scope>NUCLEOTIDE SEQUENCE</scope>
</reference>
<proteinExistence type="predicted"/>
<dbReference type="Pfam" id="PF18701">
    <property type="entry name" value="DUF5641"/>
    <property type="match status" value="1"/>
</dbReference>
<dbReference type="InterPro" id="IPR040676">
    <property type="entry name" value="DUF5641"/>
</dbReference>
<accession>A0A8X6Y7V6</accession>